<name>A0A9P3L9W9_9APHY</name>
<protein>
    <submittedName>
        <fullName evidence="1">Uncharacterized protein</fullName>
    </submittedName>
</protein>
<sequence length="103" mass="11570">MRKSLDVIRIGRRLPGVVYPDRLLESIVTKMKVRLEGIDASAALPLEEQDTARQSKYGQVVGEALTTRDTDLPALPYLFAELEDPVRLFTSKAAHIHHPARLH</sequence>
<gene>
    <name evidence="1" type="ORF">PsYK624_024780</name>
</gene>
<dbReference type="AlphaFoldDB" id="A0A9P3L9W9"/>
<accession>A0A9P3L9W9</accession>
<keyword evidence="2" id="KW-1185">Reference proteome</keyword>
<dbReference type="Proteomes" id="UP000703269">
    <property type="component" value="Unassembled WGS sequence"/>
</dbReference>
<organism evidence="1 2">
    <name type="scientific">Phanerochaete sordida</name>
    <dbReference type="NCBI Taxonomy" id="48140"/>
    <lineage>
        <taxon>Eukaryota</taxon>
        <taxon>Fungi</taxon>
        <taxon>Dikarya</taxon>
        <taxon>Basidiomycota</taxon>
        <taxon>Agaricomycotina</taxon>
        <taxon>Agaricomycetes</taxon>
        <taxon>Polyporales</taxon>
        <taxon>Phanerochaetaceae</taxon>
        <taxon>Phanerochaete</taxon>
    </lineage>
</organism>
<evidence type="ECO:0000313" key="1">
    <source>
        <dbReference type="EMBL" id="GJE86398.1"/>
    </source>
</evidence>
<evidence type="ECO:0000313" key="2">
    <source>
        <dbReference type="Proteomes" id="UP000703269"/>
    </source>
</evidence>
<dbReference type="EMBL" id="BPQB01000004">
    <property type="protein sequence ID" value="GJE86398.1"/>
    <property type="molecule type" value="Genomic_DNA"/>
</dbReference>
<comment type="caution">
    <text evidence="1">The sequence shown here is derived from an EMBL/GenBank/DDBJ whole genome shotgun (WGS) entry which is preliminary data.</text>
</comment>
<proteinExistence type="predicted"/>
<reference evidence="1 2" key="1">
    <citation type="submission" date="2021-08" db="EMBL/GenBank/DDBJ databases">
        <title>Draft Genome Sequence of Phanerochaete sordida strain YK-624.</title>
        <authorList>
            <person name="Mori T."/>
            <person name="Dohra H."/>
            <person name="Suzuki T."/>
            <person name="Kawagishi H."/>
            <person name="Hirai H."/>
        </authorList>
    </citation>
    <scope>NUCLEOTIDE SEQUENCE [LARGE SCALE GENOMIC DNA]</scope>
    <source>
        <strain evidence="1 2">YK-624</strain>
    </source>
</reference>